<dbReference type="GeneID" id="33360545"/>
<evidence type="ECO:0000313" key="1">
    <source>
        <dbReference type="EMBL" id="ARW67262.1"/>
    </source>
</evidence>
<gene>
    <name evidence="1" type="primary">petP</name>
</gene>
<dbReference type="AlphaFoldDB" id="A0A1Z1MN46"/>
<organism evidence="1">
    <name type="scientific">Gredgaria maugeana</name>
    <dbReference type="NCBI Taxonomy" id="2007213"/>
    <lineage>
        <taxon>Eukaryota</taxon>
        <taxon>Rhodophyta</taxon>
        <taxon>Florideophyceae</taxon>
        <taxon>Rhodymeniophycidae</taxon>
        <taxon>Ceramiales</taxon>
        <taxon>Rhodomelaceae</taxon>
        <taxon>Herposiphonieae</taxon>
        <taxon>Gredgaria</taxon>
    </lineage>
</organism>
<keyword evidence="1" id="KW-0934">Plastid</keyword>
<dbReference type="EMBL" id="MF101446">
    <property type="protein sequence ID" value="ARW67262.1"/>
    <property type="molecule type" value="Genomic_DNA"/>
</dbReference>
<accession>A0A1Z1MN46</accession>
<proteinExistence type="predicted"/>
<keyword evidence="1" id="KW-0150">Chloroplast</keyword>
<name>A0A1Z1MN46_9FLOR</name>
<dbReference type="RefSeq" id="YP_009398076.1">
    <property type="nucleotide sequence ID" value="NC_035290.1"/>
</dbReference>
<reference evidence="1" key="1">
    <citation type="journal article" date="2017" name="J. Phycol.">
        <title>Analysis of chloroplast genomes and a supermatrix inform reclassification of the Rhodomelaceae (Rhodophyta).</title>
        <authorList>
            <person name="Diaz-Tapia P."/>
            <person name="Maggs C.A."/>
            <person name="West J.A."/>
            <person name="Verbruggen H."/>
        </authorList>
    </citation>
    <scope>NUCLEOTIDE SEQUENCE</scope>
    <source>
        <strain evidence="1">PD1230</strain>
    </source>
</reference>
<geneLocation type="chloroplast" evidence="1"/>
<sequence length="60" mass="7404">MQRYLVKIKFIPNNIKKRISEKLYKNLKFVGYKKISKDHTIPIIQFLNKKRIWILMKEIL</sequence>
<protein>
    <submittedName>
        <fullName evidence="1">Cytochrome b6-f complex subunit PetP</fullName>
    </submittedName>
</protein>